<dbReference type="PANTHER" id="PTHR30483">
    <property type="entry name" value="LEUCINE-SPECIFIC-BINDING PROTEIN"/>
    <property type="match status" value="1"/>
</dbReference>
<comment type="caution">
    <text evidence="5">The sequence shown here is derived from an EMBL/GenBank/DDBJ whole genome shotgun (WGS) entry which is preliminary data.</text>
</comment>
<evidence type="ECO:0000259" key="4">
    <source>
        <dbReference type="Pfam" id="PF13458"/>
    </source>
</evidence>
<reference evidence="5" key="2">
    <citation type="submission" date="2021-01" db="EMBL/GenBank/DDBJ databases">
        <authorList>
            <person name="Kang M."/>
        </authorList>
    </citation>
    <scope>NUCLEOTIDE SEQUENCE</scope>
    <source>
        <strain evidence="5">KACC 17527</strain>
    </source>
</reference>
<dbReference type="Pfam" id="PF13458">
    <property type="entry name" value="Peripla_BP_6"/>
    <property type="match status" value="1"/>
</dbReference>
<proteinExistence type="inferred from homology"/>
<dbReference type="EMBL" id="JAEPWM010000005">
    <property type="protein sequence ID" value="MBK6007278.1"/>
    <property type="molecule type" value="Genomic_DNA"/>
</dbReference>
<evidence type="ECO:0000256" key="2">
    <source>
        <dbReference type="ARBA" id="ARBA00022729"/>
    </source>
</evidence>
<evidence type="ECO:0000313" key="5">
    <source>
        <dbReference type="EMBL" id="MBK6007278.1"/>
    </source>
</evidence>
<dbReference type="PANTHER" id="PTHR30483:SF6">
    <property type="entry name" value="PERIPLASMIC BINDING PROTEIN OF ABC TRANSPORTER FOR NATURAL AMINO ACIDS"/>
    <property type="match status" value="1"/>
</dbReference>
<evidence type="ECO:0000256" key="3">
    <source>
        <dbReference type="SAM" id="SignalP"/>
    </source>
</evidence>
<evidence type="ECO:0000256" key="1">
    <source>
        <dbReference type="ARBA" id="ARBA00010062"/>
    </source>
</evidence>
<dbReference type="RefSeq" id="WP_201172340.1">
    <property type="nucleotide sequence ID" value="NZ_JAEPWM010000005.1"/>
</dbReference>
<accession>A0A934WN81</accession>
<dbReference type="Gene3D" id="3.40.50.2300">
    <property type="match status" value="2"/>
</dbReference>
<feature type="domain" description="Leucine-binding protein" evidence="4">
    <location>
        <begin position="29"/>
        <end position="366"/>
    </location>
</feature>
<evidence type="ECO:0000313" key="6">
    <source>
        <dbReference type="Proteomes" id="UP000630528"/>
    </source>
</evidence>
<dbReference type="Proteomes" id="UP000630528">
    <property type="component" value="Unassembled WGS sequence"/>
</dbReference>
<keyword evidence="6" id="KW-1185">Reference proteome</keyword>
<dbReference type="SUPFAM" id="SSF53822">
    <property type="entry name" value="Periplasmic binding protein-like I"/>
    <property type="match status" value="1"/>
</dbReference>
<dbReference type="InterPro" id="IPR028082">
    <property type="entry name" value="Peripla_BP_I"/>
</dbReference>
<sequence>MQNRRWVCAAALCVAALVGLPASAQTKPFRVGLIVPMTGPFTSVGRQIDAGVRLYMAQHGDTVAGRKIEVILKDDGAVPANTRRIAQELIVGDKVDALAGFAITPSALAVAPLATQSKTPLIVMSAAASAITEASPYVVRSSFTVGQVSVPLADYVTKNGMRKVVTLVTDYAPGVDAEQFFAARFKADGGQVLDTLRVPLKSPDYAPFMQKVRDLHPDGLFIFVPAPEAPAVVKQFRERGLDRAGVQLIGTGDVVDDDSLDRIGDEALGILTAHHYSAAHASPANDAFVQAYQKANSGQRPNFMAVGGYDGMQLLYAALAKTGGTGGGDALVAAMKGLQVDSPRGPWSVDPATRDIVQNVYIRKVDKVRGQLFNVEILTIPAVADPGKAK</sequence>
<dbReference type="CDD" id="cd20013">
    <property type="entry name" value="PBP1_RPA0985_benzoate-like"/>
    <property type="match status" value="1"/>
</dbReference>
<feature type="chain" id="PRO_5037796232" evidence="3">
    <location>
        <begin position="25"/>
        <end position="390"/>
    </location>
</feature>
<gene>
    <name evidence="5" type="ORF">JJB11_14350</name>
</gene>
<organism evidence="5 6">
    <name type="scientific">Ramlibacter ginsenosidimutans</name>
    <dbReference type="NCBI Taxonomy" id="502333"/>
    <lineage>
        <taxon>Bacteria</taxon>
        <taxon>Pseudomonadati</taxon>
        <taxon>Pseudomonadota</taxon>
        <taxon>Betaproteobacteria</taxon>
        <taxon>Burkholderiales</taxon>
        <taxon>Comamonadaceae</taxon>
        <taxon>Ramlibacter</taxon>
    </lineage>
</organism>
<reference evidence="5" key="1">
    <citation type="journal article" date="2012" name="J. Microbiol. Biotechnol.">
        <title>Ramlibacter ginsenosidimutans sp. nov., with ginsenoside-converting activity.</title>
        <authorList>
            <person name="Wang L."/>
            <person name="An D.S."/>
            <person name="Kim S.G."/>
            <person name="Jin F.X."/>
            <person name="Kim S.C."/>
            <person name="Lee S.T."/>
            <person name="Im W.T."/>
        </authorList>
    </citation>
    <scope>NUCLEOTIDE SEQUENCE</scope>
    <source>
        <strain evidence="5">KACC 17527</strain>
    </source>
</reference>
<name>A0A934WN81_9BURK</name>
<keyword evidence="2 3" id="KW-0732">Signal</keyword>
<comment type="similarity">
    <text evidence="1">Belongs to the leucine-binding protein family.</text>
</comment>
<dbReference type="InterPro" id="IPR028081">
    <property type="entry name" value="Leu-bd"/>
</dbReference>
<dbReference type="AlphaFoldDB" id="A0A934WN81"/>
<dbReference type="InterPro" id="IPR051010">
    <property type="entry name" value="BCAA_transport"/>
</dbReference>
<feature type="signal peptide" evidence="3">
    <location>
        <begin position="1"/>
        <end position="24"/>
    </location>
</feature>
<protein>
    <submittedName>
        <fullName evidence="5">ABC transporter substrate-binding protein</fullName>
    </submittedName>
</protein>